<evidence type="ECO:0000313" key="7">
    <source>
        <dbReference type="Proteomes" id="UP001236507"/>
    </source>
</evidence>
<dbReference type="Gene3D" id="1.10.357.10">
    <property type="entry name" value="Tetracycline Repressor, domain 2"/>
    <property type="match status" value="1"/>
</dbReference>
<evidence type="ECO:0000313" key="6">
    <source>
        <dbReference type="EMBL" id="MDI9859196.1"/>
    </source>
</evidence>
<organism evidence="6 7">
    <name type="scientific">Flectobacillus roseus</name>
    <dbReference type="NCBI Taxonomy" id="502259"/>
    <lineage>
        <taxon>Bacteria</taxon>
        <taxon>Pseudomonadati</taxon>
        <taxon>Bacteroidota</taxon>
        <taxon>Cytophagia</taxon>
        <taxon>Cytophagales</taxon>
        <taxon>Flectobacillaceae</taxon>
        <taxon>Flectobacillus</taxon>
    </lineage>
</organism>
<dbReference type="Pfam" id="PF00440">
    <property type="entry name" value="TetR_N"/>
    <property type="match status" value="1"/>
</dbReference>
<dbReference type="PROSITE" id="PS50977">
    <property type="entry name" value="HTH_TETR_2"/>
    <property type="match status" value="1"/>
</dbReference>
<evidence type="ECO:0000259" key="5">
    <source>
        <dbReference type="PROSITE" id="PS50977"/>
    </source>
</evidence>
<name>A0ABT6Y7G9_9BACT</name>
<dbReference type="InterPro" id="IPR036271">
    <property type="entry name" value="Tet_transcr_reg_TetR-rel_C_sf"/>
</dbReference>
<reference evidence="6 7" key="1">
    <citation type="submission" date="2023-05" db="EMBL/GenBank/DDBJ databases">
        <title>Novel species of genus Flectobacillus isolated from stream in China.</title>
        <authorList>
            <person name="Lu H."/>
        </authorList>
    </citation>
    <scope>NUCLEOTIDE SEQUENCE [LARGE SCALE GENOMIC DNA]</scope>
    <source>
        <strain evidence="6 7">KCTC 42575</strain>
    </source>
</reference>
<dbReference type="RefSeq" id="WP_283344192.1">
    <property type="nucleotide sequence ID" value="NZ_JASHIF010000007.1"/>
</dbReference>
<dbReference type="PANTHER" id="PTHR47506">
    <property type="entry name" value="TRANSCRIPTIONAL REGULATORY PROTEIN"/>
    <property type="match status" value="1"/>
</dbReference>
<keyword evidence="1" id="KW-0805">Transcription regulation</keyword>
<dbReference type="Proteomes" id="UP001236507">
    <property type="component" value="Unassembled WGS sequence"/>
</dbReference>
<comment type="caution">
    <text evidence="6">The sequence shown here is derived from an EMBL/GenBank/DDBJ whole genome shotgun (WGS) entry which is preliminary data.</text>
</comment>
<feature type="domain" description="HTH tetR-type" evidence="5">
    <location>
        <begin position="5"/>
        <end position="65"/>
    </location>
</feature>
<evidence type="ECO:0000256" key="1">
    <source>
        <dbReference type="ARBA" id="ARBA00023015"/>
    </source>
</evidence>
<keyword evidence="7" id="KW-1185">Reference proteome</keyword>
<keyword evidence="3" id="KW-0804">Transcription</keyword>
<dbReference type="PANTHER" id="PTHR47506:SF7">
    <property type="entry name" value="TRANSCRIPTIONAL REGULATORY PROTEIN"/>
    <property type="match status" value="1"/>
</dbReference>
<dbReference type="InterPro" id="IPR009057">
    <property type="entry name" value="Homeodomain-like_sf"/>
</dbReference>
<dbReference type="SUPFAM" id="SSF48498">
    <property type="entry name" value="Tetracyclin repressor-like, C-terminal domain"/>
    <property type="match status" value="1"/>
</dbReference>
<keyword evidence="2 4" id="KW-0238">DNA-binding</keyword>
<dbReference type="SUPFAM" id="SSF46689">
    <property type="entry name" value="Homeodomain-like"/>
    <property type="match status" value="1"/>
</dbReference>
<dbReference type="EMBL" id="JASHIF010000007">
    <property type="protein sequence ID" value="MDI9859196.1"/>
    <property type="molecule type" value="Genomic_DNA"/>
</dbReference>
<feature type="DNA-binding region" description="H-T-H motif" evidence="4">
    <location>
        <begin position="28"/>
        <end position="47"/>
    </location>
</feature>
<dbReference type="InterPro" id="IPR001647">
    <property type="entry name" value="HTH_TetR"/>
</dbReference>
<evidence type="ECO:0000256" key="4">
    <source>
        <dbReference type="PROSITE-ProRule" id="PRU00335"/>
    </source>
</evidence>
<protein>
    <submittedName>
        <fullName evidence="6">Helix-turn-helix domain-containing protein</fullName>
    </submittedName>
</protein>
<proteinExistence type="predicted"/>
<accession>A0ABT6Y7G9</accession>
<evidence type="ECO:0000256" key="3">
    <source>
        <dbReference type="ARBA" id="ARBA00023163"/>
    </source>
</evidence>
<evidence type="ECO:0000256" key="2">
    <source>
        <dbReference type="ARBA" id="ARBA00023125"/>
    </source>
</evidence>
<sequence>MPIQKVTKNEIIAKALNVFSNKGYHNTSMSDLAAEVGLLKGSFYHYFISKEELMVQILESIDYELKSNVYPLAFHKQYPASKRMKLFLKGLSKVVIHKNGGCILGNTILETANLYPSFRHLLTTIMDGIVQSFANIYQELYSQEQSQILAQQTLMELEGAIMFSKLYSNPSIFQDFQKRMIQRVETDS</sequence>
<dbReference type="PRINTS" id="PR00455">
    <property type="entry name" value="HTHTETR"/>
</dbReference>
<gene>
    <name evidence="6" type="ORF">QM524_08255</name>
</gene>